<name>A0A9Q0HIT2_9POAL</name>
<evidence type="ECO:0000256" key="2">
    <source>
        <dbReference type="ARBA" id="ARBA00022692"/>
    </source>
</evidence>
<keyword evidence="3" id="KW-1133">Transmembrane helix</keyword>
<feature type="coiled-coil region" evidence="5">
    <location>
        <begin position="370"/>
        <end position="397"/>
    </location>
</feature>
<dbReference type="AlphaFoldDB" id="A0A9Q0HIT2"/>
<dbReference type="Pfam" id="PF04576">
    <property type="entry name" value="Zein-binding"/>
    <property type="match status" value="1"/>
</dbReference>
<dbReference type="GO" id="GO:0080115">
    <property type="term" value="F:myosin XI tail binding"/>
    <property type="evidence" value="ECO:0007669"/>
    <property type="project" value="UniProtKB-ARBA"/>
</dbReference>
<proteinExistence type="predicted"/>
<dbReference type="PANTHER" id="PTHR31422:SF0">
    <property type="entry name" value="MYOSIN-BINDING PROTEIN 7"/>
    <property type="match status" value="1"/>
</dbReference>
<accession>A0A9Q0HIT2</accession>
<evidence type="ECO:0000256" key="5">
    <source>
        <dbReference type="SAM" id="Coils"/>
    </source>
</evidence>
<comment type="subcellular location">
    <subcellularLocation>
        <location evidence="1">Membrane</location>
    </subcellularLocation>
</comment>
<keyword evidence="9" id="KW-1185">Reference proteome</keyword>
<evidence type="ECO:0000256" key="4">
    <source>
        <dbReference type="ARBA" id="ARBA00023136"/>
    </source>
</evidence>
<dbReference type="PROSITE" id="PS51775">
    <property type="entry name" value="GTD_BINDING"/>
    <property type="match status" value="1"/>
</dbReference>
<evidence type="ECO:0000259" key="7">
    <source>
        <dbReference type="PROSITE" id="PS51775"/>
    </source>
</evidence>
<keyword evidence="2" id="KW-0812">Transmembrane</keyword>
<comment type="caution">
    <text evidence="8">The sequence shown here is derived from an EMBL/GenBank/DDBJ whole genome shotgun (WGS) entry which is preliminary data.</text>
</comment>
<feature type="compositionally biased region" description="Gly residues" evidence="6">
    <location>
        <begin position="358"/>
        <end position="368"/>
    </location>
</feature>
<keyword evidence="5" id="KW-0175">Coiled coil</keyword>
<gene>
    <name evidence="8" type="ORF">LUZ63_018778</name>
</gene>
<dbReference type="GO" id="GO:0016020">
    <property type="term" value="C:membrane"/>
    <property type="evidence" value="ECO:0007669"/>
    <property type="project" value="UniProtKB-SubCell"/>
</dbReference>
<evidence type="ECO:0000313" key="8">
    <source>
        <dbReference type="EMBL" id="KAJ1687388.1"/>
    </source>
</evidence>
<sequence length="502" mass="56450">MDPNMEDHLTCTCSACLSCCQGQASLIPDGSPRPLKRNHKEMTSISEGIARVELENEAAALREALARHQQTILDLCTELEAERNSSATATTETLSMILRLQREKADVQIEATQFKRFAEEKMAHDQQEISELEEMIFKKDQALQSLTCEIQAYKHRLLSYGILDFNPNASEPNTPRDQFDMPPPMTPPPARFDYPPLRCKLTGPPCAEDEQVEADKYPFGEAEDGEAKTPREHLQKIERRIYQLEKLPSNVVEKGVVVRQSLLSPRFQRHPRRRFSSSFTSFNSGSASFTNRGDEFPVAVDRPSNTFDGDGETSDRIYTVRVCGGDDSYASTPRELGVGPTPRELGVGPTPTKTKPEGGIGLGLGTGEESGLEQEEIRKLQMRLQALEADRESMRQTLISMGTDKAQMVLLREIAQQICRDKDAAYEKKIVKRPPSLPKTRSNFSMMSVVKWITSVLFWRRKASRIKYPLGLSSSNAGLLLLLDKSPRVRQRRLLTKQRSSC</sequence>
<evidence type="ECO:0000256" key="1">
    <source>
        <dbReference type="ARBA" id="ARBA00004370"/>
    </source>
</evidence>
<dbReference type="PANTHER" id="PTHR31422">
    <property type="entry name" value="BNAANNG28530D PROTEIN"/>
    <property type="match status" value="1"/>
</dbReference>
<evidence type="ECO:0000256" key="6">
    <source>
        <dbReference type="SAM" id="MobiDB-lite"/>
    </source>
</evidence>
<dbReference type="Proteomes" id="UP001151287">
    <property type="component" value="Unassembled WGS sequence"/>
</dbReference>
<evidence type="ECO:0000313" key="9">
    <source>
        <dbReference type="Proteomes" id="UP001151287"/>
    </source>
</evidence>
<feature type="region of interest" description="Disordered" evidence="6">
    <location>
        <begin position="331"/>
        <end position="368"/>
    </location>
</feature>
<feature type="domain" description="GTD-binding" evidence="7">
    <location>
        <begin position="56"/>
        <end position="154"/>
    </location>
</feature>
<reference evidence="8" key="1">
    <citation type="journal article" date="2022" name="Cell">
        <title>Repeat-based holocentromeres influence genome architecture and karyotype evolution.</title>
        <authorList>
            <person name="Hofstatter P.G."/>
            <person name="Thangavel G."/>
            <person name="Lux T."/>
            <person name="Neumann P."/>
            <person name="Vondrak T."/>
            <person name="Novak P."/>
            <person name="Zhang M."/>
            <person name="Costa L."/>
            <person name="Castellani M."/>
            <person name="Scott A."/>
            <person name="Toegelov H."/>
            <person name="Fuchs J."/>
            <person name="Mata-Sucre Y."/>
            <person name="Dias Y."/>
            <person name="Vanzela A.L.L."/>
            <person name="Huettel B."/>
            <person name="Almeida C.C.S."/>
            <person name="Simkova H."/>
            <person name="Souza G."/>
            <person name="Pedrosa-Harand A."/>
            <person name="Macas J."/>
            <person name="Mayer K.F.X."/>
            <person name="Houben A."/>
            <person name="Marques A."/>
        </authorList>
    </citation>
    <scope>NUCLEOTIDE SEQUENCE</scope>
    <source>
        <strain evidence="8">RhyBre1mFocal</strain>
    </source>
</reference>
<protein>
    <recommendedName>
        <fullName evidence="7">GTD-binding domain-containing protein</fullName>
    </recommendedName>
</protein>
<evidence type="ECO:0000256" key="3">
    <source>
        <dbReference type="ARBA" id="ARBA00022989"/>
    </source>
</evidence>
<dbReference type="InterPro" id="IPR007656">
    <property type="entry name" value="GTD-bd"/>
</dbReference>
<organism evidence="8 9">
    <name type="scientific">Rhynchospora breviuscula</name>
    <dbReference type="NCBI Taxonomy" id="2022672"/>
    <lineage>
        <taxon>Eukaryota</taxon>
        <taxon>Viridiplantae</taxon>
        <taxon>Streptophyta</taxon>
        <taxon>Embryophyta</taxon>
        <taxon>Tracheophyta</taxon>
        <taxon>Spermatophyta</taxon>
        <taxon>Magnoliopsida</taxon>
        <taxon>Liliopsida</taxon>
        <taxon>Poales</taxon>
        <taxon>Cyperaceae</taxon>
        <taxon>Cyperoideae</taxon>
        <taxon>Rhynchosporeae</taxon>
        <taxon>Rhynchospora</taxon>
    </lineage>
</organism>
<dbReference type="EMBL" id="JAMQYH010000005">
    <property type="protein sequence ID" value="KAJ1687388.1"/>
    <property type="molecule type" value="Genomic_DNA"/>
</dbReference>
<dbReference type="OrthoDB" id="1060521at2759"/>
<keyword evidence="4" id="KW-0472">Membrane</keyword>